<comment type="caution">
    <text evidence="5">The sequence shown here is derived from an EMBL/GenBank/DDBJ whole genome shotgun (WGS) entry which is preliminary data.</text>
</comment>
<evidence type="ECO:0000256" key="1">
    <source>
        <dbReference type="ARBA" id="ARBA00023125"/>
    </source>
</evidence>
<reference evidence="5 6" key="1">
    <citation type="submission" date="2020-02" db="EMBL/GenBank/DDBJ databases">
        <authorList>
            <person name="Li X.-J."/>
            <person name="Feng X.-M."/>
        </authorList>
    </citation>
    <scope>NUCLEOTIDE SEQUENCE [LARGE SCALE GENOMIC DNA]</scope>
    <source>
        <strain evidence="5 6">CGMCC 4.7225</strain>
    </source>
</reference>
<dbReference type="RefSeq" id="WP_163820015.1">
    <property type="nucleotide sequence ID" value="NZ_JAAGOB010000010.1"/>
</dbReference>
<feature type="region of interest" description="Disordered" evidence="3">
    <location>
        <begin position="1"/>
        <end position="39"/>
    </location>
</feature>
<dbReference type="AlphaFoldDB" id="A0A6N9YQA2"/>
<dbReference type="PROSITE" id="PS50977">
    <property type="entry name" value="HTH_TETR_2"/>
    <property type="match status" value="1"/>
</dbReference>
<accession>A0A6N9YQA2</accession>
<dbReference type="SUPFAM" id="SSF46689">
    <property type="entry name" value="Homeodomain-like"/>
    <property type="match status" value="1"/>
</dbReference>
<evidence type="ECO:0000256" key="3">
    <source>
        <dbReference type="SAM" id="MobiDB-lite"/>
    </source>
</evidence>
<feature type="DNA-binding region" description="H-T-H motif" evidence="2">
    <location>
        <begin position="64"/>
        <end position="83"/>
    </location>
</feature>
<dbReference type="PANTHER" id="PTHR30055">
    <property type="entry name" value="HTH-TYPE TRANSCRIPTIONAL REGULATOR RUTR"/>
    <property type="match status" value="1"/>
</dbReference>
<name>A0A6N9YQA2_9ACTN</name>
<evidence type="ECO:0000313" key="6">
    <source>
        <dbReference type="Proteomes" id="UP000469185"/>
    </source>
</evidence>
<protein>
    <submittedName>
        <fullName evidence="5">TetR/AcrR family transcriptional regulator</fullName>
    </submittedName>
</protein>
<sequence>MPDTSAAPPDGRLPAIGPSRLRGPAARARRSRPLPADGRLTPAGERLLDAASELFYLWGIHAVGVDTIAEAAGTTKKTLYDRFGSKDALVALYLQRRAERWQAFVEAHLRDHASERVGVNAGVSRVLAVFDALEAWYAELIRGCAFVNAYAEIGGIDHPGVAVIRAEKEWTHALYVRLLTEAGVDDAALRDAVGAQLMLVHEGVSIMLTAGGRADAFDSARTAARRLLDGVA</sequence>
<evidence type="ECO:0000259" key="4">
    <source>
        <dbReference type="PROSITE" id="PS50977"/>
    </source>
</evidence>
<dbReference type="Gene3D" id="1.10.357.10">
    <property type="entry name" value="Tetracycline Repressor, domain 2"/>
    <property type="match status" value="1"/>
</dbReference>
<dbReference type="PANTHER" id="PTHR30055:SF200">
    <property type="entry name" value="HTH-TYPE TRANSCRIPTIONAL REPRESSOR BDCR"/>
    <property type="match status" value="1"/>
</dbReference>
<proteinExistence type="predicted"/>
<dbReference type="InterPro" id="IPR001647">
    <property type="entry name" value="HTH_TetR"/>
</dbReference>
<gene>
    <name evidence="5" type="ORF">G1H11_18185</name>
</gene>
<dbReference type="GO" id="GO:0000976">
    <property type="term" value="F:transcription cis-regulatory region binding"/>
    <property type="evidence" value="ECO:0007669"/>
    <property type="project" value="TreeGrafter"/>
</dbReference>
<dbReference type="InterPro" id="IPR050109">
    <property type="entry name" value="HTH-type_TetR-like_transc_reg"/>
</dbReference>
<evidence type="ECO:0000256" key="2">
    <source>
        <dbReference type="PROSITE-ProRule" id="PRU00335"/>
    </source>
</evidence>
<dbReference type="InterPro" id="IPR036271">
    <property type="entry name" value="Tet_transcr_reg_TetR-rel_C_sf"/>
</dbReference>
<feature type="compositionally biased region" description="Low complexity" evidence="3">
    <location>
        <begin position="17"/>
        <end position="26"/>
    </location>
</feature>
<dbReference type="PRINTS" id="PR00455">
    <property type="entry name" value="HTHTETR"/>
</dbReference>
<dbReference type="GO" id="GO:0003700">
    <property type="term" value="F:DNA-binding transcription factor activity"/>
    <property type="evidence" value="ECO:0007669"/>
    <property type="project" value="TreeGrafter"/>
</dbReference>
<organism evidence="5 6">
    <name type="scientific">Phytoactinopolyspora alkaliphila</name>
    <dbReference type="NCBI Taxonomy" id="1783498"/>
    <lineage>
        <taxon>Bacteria</taxon>
        <taxon>Bacillati</taxon>
        <taxon>Actinomycetota</taxon>
        <taxon>Actinomycetes</taxon>
        <taxon>Jiangellales</taxon>
        <taxon>Jiangellaceae</taxon>
        <taxon>Phytoactinopolyspora</taxon>
    </lineage>
</organism>
<dbReference type="SUPFAM" id="SSF48498">
    <property type="entry name" value="Tetracyclin repressor-like, C-terminal domain"/>
    <property type="match status" value="1"/>
</dbReference>
<feature type="domain" description="HTH tetR-type" evidence="4">
    <location>
        <begin position="41"/>
        <end position="101"/>
    </location>
</feature>
<dbReference type="EMBL" id="JAAGOB010000010">
    <property type="protein sequence ID" value="NED97231.1"/>
    <property type="molecule type" value="Genomic_DNA"/>
</dbReference>
<dbReference type="Proteomes" id="UP000469185">
    <property type="component" value="Unassembled WGS sequence"/>
</dbReference>
<keyword evidence="6" id="KW-1185">Reference proteome</keyword>
<evidence type="ECO:0000313" key="5">
    <source>
        <dbReference type="EMBL" id="NED97231.1"/>
    </source>
</evidence>
<dbReference type="InterPro" id="IPR009057">
    <property type="entry name" value="Homeodomain-like_sf"/>
</dbReference>
<dbReference type="Pfam" id="PF00440">
    <property type="entry name" value="TetR_N"/>
    <property type="match status" value="1"/>
</dbReference>
<keyword evidence="1 2" id="KW-0238">DNA-binding</keyword>